<proteinExistence type="predicted"/>
<evidence type="ECO:0000313" key="1">
    <source>
        <dbReference type="EMBL" id="MBW97258.1"/>
    </source>
</evidence>
<organism evidence="1">
    <name type="scientific">Rhizophora mucronata</name>
    <name type="common">Asiatic mangrove</name>
    <dbReference type="NCBI Taxonomy" id="61149"/>
    <lineage>
        <taxon>Eukaryota</taxon>
        <taxon>Viridiplantae</taxon>
        <taxon>Streptophyta</taxon>
        <taxon>Embryophyta</taxon>
        <taxon>Tracheophyta</taxon>
        <taxon>Spermatophyta</taxon>
        <taxon>Magnoliopsida</taxon>
        <taxon>eudicotyledons</taxon>
        <taxon>Gunneridae</taxon>
        <taxon>Pentapetalae</taxon>
        <taxon>rosids</taxon>
        <taxon>fabids</taxon>
        <taxon>Malpighiales</taxon>
        <taxon>Rhizophoraceae</taxon>
        <taxon>Rhizophora</taxon>
    </lineage>
</organism>
<protein>
    <submittedName>
        <fullName evidence="1">Uncharacterized protein</fullName>
    </submittedName>
</protein>
<name>A0A2P2JUV6_RHIMU</name>
<reference evidence="1" key="1">
    <citation type="submission" date="2018-02" db="EMBL/GenBank/DDBJ databases">
        <title>Rhizophora mucronata_Transcriptome.</title>
        <authorList>
            <person name="Meera S.P."/>
            <person name="Sreeshan A."/>
            <person name="Augustine A."/>
        </authorList>
    </citation>
    <scope>NUCLEOTIDE SEQUENCE</scope>
    <source>
        <tissue evidence="1">Leaf</tissue>
    </source>
</reference>
<sequence length="37" mass="4274">MTLIISEDVFAIKICSVYRPKKKKFCLVRFFCGKSSS</sequence>
<accession>A0A2P2JUV6</accession>
<dbReference type="AlphaFoldDB" id="A0A2P2JUV6"/>
<dbReference type="EMBL" id="GGEC01016775">
    <property type="protein sequence ID" value="MBW97258.1"/>
    <property type="molecule type" value="Transcribed_RNA"/>
</dbReference>